<name>R7TWK6_CAPTE</name>
<dbReference type="STRING" id="283909.R7TWK6"/>
<dbReference type="GO" id="GO:0019901">
    <property type="term" value="F:protein kinase binding"/>
    <property type="evidence" value="ECO:0007669"/>
    <property type="project" value="TreeGrafter"/>
</dbReference>
<reference evidence="9" key="3">
    <citation type="submission" date="2015-06" db="UniProtKB">
        <authorList>
            <consortium name="EnsemblMetazoa"/>
        </authorList>
    </citation>
    <scope>IDENTIFICATION</scope>
</reference>
<dbReference type="Pfam" id="PF06840">
    <property type="entry name" value="PDC10_C"/>
    <property type="match status" value="1"/>
</dbReference>
<evidence type="ECO:0000313" key="8">
    <source>
        <dbReference type="EMBL" id="ELT97987.1"/>
    </source>
</evidence>
<reference evidence="8 10" key="2">
    <citation type="journal article" date="2013" name="Nature">
        <title>Insights into bilaterian evolution from three spiralian genomes.</title>
        <authorList>
            <person name="Simakov O."/>
            <person name="Marletaz F."/>
            <person name="Cho S.J."/>
            <person name="Edsinger-Gonzales E."/>
            <person name="Havlak P."/>
            <person name="Hellsten U."/>
            <person name="Kuo D.H."/>
            <person name="Larsson T."/>
            <person name="Lv J."/>
            <person name="Arendt D."/>
            <person name="Savage R."/>
            <person name="Osoegawa K."/>
            <person name="de Jong P."/>
            <person name="Grimwood J."/>
            <person name="Chapman J.A."/>
            <person name="Shapiro H."/>
            <person name="Aerts A."/>
            <person name="Otillar R.P."/>
            <person name="Terry A.Y."/>
            <person name="Boore J.L."/>
            <person name="Grigoriev I.V."/>
            <person name="Lindberg D.R."/>
            <person name="Seaver E.C."/>
            <person name="Weisblat D.A."/>
            <person name="Putnam N.H."/>
            <person name="Rokhsar D.S."/>
        </authorList>
    </citation>
    <scope>NUCLEOTIDE SEQUENCE</scope>
    <source>
        <strain evidence="8 10">I ESC-2004</strain>
    </source>
</reference>
<keyword evidence="4" id="KW-1003">Cell membrane</keyword>
<sequence>MTMGDETLFAAMALPVVVGPILEKLEQRDMAAAQTLRAAFYKVEAEHPGFAYDIIKGVLQHAQIADRVDMTESLLRLEGINNSTEFQVTRPEEQFRYLNERAMSLKKILSRIPDEIYDRKKFLETIKEIASAIRQLLDAVNSIFSFIDDPSHKQALEQRKREFVRYSRRFSNTLKEFFKDSGKQYVFQSANHLINQSHLIMKTVKEAC</sequence>
<dbReference type="EMBL" id="KB308347">
    <property type="protein sequence ID" value="ELT97987.1"/>
    <property type="molecule type" value="Genomic_DNA"/>
</dbReference>
<dbReference type="GO" id="GO:0090443">
    <property type="term" value="C:FAR/SIN/STRIPAK complex"/>
    <property type="evidence" value="ECO:0007669"/>
    <property type="project" value="TreeGrafter"/>
</dbReference>
<dbReference type="HOGENOM" id="CLU_083906_1_0_1"/>
<protein>
    <recommendedName>
        <fullName evidence="7">Programmed cell death protein 10 dimerisation domain-containing protein</fullName>
    </recommendedName>
</protein>
<dbReference type="OrthoDB" id="6017654at2759"/>
<dbReference type="GO" id="GO:0005886">
    <property type="term" value="C:plasma membrane"/>
    <property type="evidence" value="ECO:0007669"/>
    <property type="project" value="UniProtKB-SubCell"/>
</dbReference>
<dbReference type="EMBL" id="AMQN01010662">
    <property type="status" value="NOT_ANNOTATED_CDS"/>
    <property type="molecule type" value="Genomic_DNA"/>
</dbReference>
<dbReference type="GO" id="GO:0005737">
    <property type="term" value="C:cytoplasm"/>
    <property type="evidence" value="ECO:0007669"/>
    <property type="project" value="UniProtKB-SubCell"/>
</dbReference>
<dbReference type="AlphaFoldDB" id="R7TWK6"/>
<dbReference type="PANTHER" id="PTHR13250">
    <property type="entry name" value="TF-1 CELL APOPTOSIS RELATED PROTEIN-15"/>
    <property type="match status" value="1"/>
</dbReference>
<dbReference type="OMA" id="YQCLYSG"/>
<keyword evidence="6" id="KW-0472">Membrane</keyword>
<feature type="domain" description="Programmed cell death protein 10 dimerisation" evidence="7">
    <location>
        <begin position="7"/>
        <end position="64"/>
    </location>
</feature>
<dbReference type="InterPro" id="IPR009652">
    <property type="entry name" value="PDCD10"/>
</dbReference>
<dbReference type="PANTHER" id="PTHR13250:SF1">
    <property type="entry name" value="PROGRAMMED CELL DEATH PROTEIN 10"/>
    <property type="match status" value="1"/>
</dbReference>
<keyword evidence="5" id="KW-0963">Cytoplasm</keyword>
<dbReference type="Proteomes" id="UP000014760">
    <property type="component" value="Unassembled WGS sequence"/>
</dbReference>
<dbReference type="InterPro" id="IPR048288">
    <property type="entry name" value="PDCD10_N"/>
</dbReference>
<comment type="subcellular location">
    <subcellularLocation>
        <location evidence="1">Cell membrane</location>
        <topology evidence="1">Peripheral membrane protein</topology>
    </subcellularLocation>
    <subcellularLocation>
        <location evidence="2">Cytoplasm</location>
    </subcellularLocation>
</comment>
<evidence type="ECO:0000256" key="2">
    <source>
        <dbReference type="ARBA" id="ARBA00004496"/>
    </source>
</evidence>
<evidence type="ECO:0000313" key="10">
    <source>
        <dbReference type="Proteomes" id="UP000014760"/>
    </source>
</evidence>
<dbReference type="InterPro" id="IPR053750">
    <property type="entry name" value="PDCD10_Homolog"/>
</dbReference>
<dbReference type="FunCoup" id="R7TWK6">
    <property type="interactions" value="1163"/>
</dbReference>
<evidence type="ECO:0000256" key="6">
    <source>
        <dbReference type="ARBA" id="ARBA00023136"/>
    </source>
</evidence>
<dbReference type="GO" id="GO:1903358">
    <property type="term" value="P:regulation of Golgi organization"/>
    <property type="evidence" value="ECO:0007669"/>
    <property type="project" value="TreeGrafter"/>
</dbReference>
<gene>
    <name evidence="8" type="ORF">CAPTEDRAFT_180835</name>
</gene>
<reference evidence="10" key="1">
    <citation type="submission" date="2012-12" db="EMBL/GenBank/DDBJ databases">
        <authorList>
            <person name="Hellsten U."/>
            <person name="Grimwood J."/>
            <person name="Chapman J.A."/>
            <person name="Shapiro H."/>
            <person name="Aerts A."/>
            <person name="Otillar R.P."/>
            <person name="Terry A.Y."/>
            <person name="Boore J.L."/>
            <person name="Simakov O."/>
            <person name="Marletaz F."/>
            <person name="Cho S.-J."/>
            <person name="Edsinger-Gonzales E."/>
            <person name="Havlak P."/>
            <person name="Kuo D.-H."/>
            <person name="Larsson T."/>
            <person name="Lv J."/>
            <person name="Arendt D."/>
            <person name="Savage R."/>
            <person name="Osoegawa K."/>
            <person name="de Jong P."/>
            <person name="Lindberg D.R."/>
            <person name="Seaver E.C."/>
            <person name="Weisblat D.A."/>
            <person name="Putnam N.H."/>
            <person name="Grigoriev I.V."/>
            <person name="Rokhsar D.S."/>
        </authorList>
    </citation>
    <scope>NUCLEOTIDE SEQUENCE</scope>
    <source>
        <strain evidence="10">I ESC-2004</strain>
    </source>
</reference>
<proteinExistence type="inferred from homology"/>
<evidence type="ECO:0000256" key="3">
    <source>
        <dbReference type="ARBA" id="ARBA00009181"/>
    </source>
</evidence>
<evidence type="ECO:0000259" key="7">
    <source>
        <dbReference type="Pfam" id="PF20929"/>
    </source>
</evidence>
<evidence type="ECO:0000256" key="5">
    <source>
        <dbReference type="ARBA" id="ARBA00022490"/>
    </source>
</evidence>
<evidence type="ECO:0000256" key="1">
    <source>
        <dbReference type="ARBA" id="ARBA00004202"/>
    </source>
</evidence>
<dbReference type="EnsemblMetazoa" id="CapteT180835">
    <property type="protein sequence ID" value="CapteP180835"/>
    <property type="gene ID" value="CapteG180835"/>
</dbReference>
<accession>R7TWK6</accession>
<evidence type="ECO:0000313" key="9">
    <source>
        <dbReference type="EnsemblMetazoa" id="CapteP180835"/>
    </source>
</evidence>
<comment type="similarity">
    <text evidence="3">Belongs to the PDCD10 family.</text>
</comment>
<evidence type="ECO:0000256" key="4">
    <source>
        <dbReference type="ARBA" id="ARBA00022475"/>
    </source>
</evidence>
<dbReference type="Pfam" id="PF20929">
    <property type="entry name" value="PDCD10_N"/>
    <property type="match status" value="1"/>
</dbReference>
<dbReference type="Gene3D" id="1.20.120.1950">
    <property type="match status" value="1"/>
</dbReference>
<organism evidence="8">
    <name type="scientific">Capitella teleta</name>
    <name type="common">Polychaete worm</name>
    <dbReference type="NCBI Taxonomy" id="283909"/>
    <lineage>
        <taxon>Eukaryota</taxon>
        <taxon>Metazoa</taxon>
        <taxon>Spiralia</taxon>
        <taxon>Lophotrochozoa</taxon>
        <taxon>Annelida</taxon>
        <taxon>Polychaeta</taxon>
        <taxon>Sedentaria</taxon>
        <taxon>Scolecida</taxon>
        <taxon>Capitellidae</taxon>
        <taxon>Capitella</taxon>
    </lineage>
</organism>
<keyword evidence="10" id="KW-1185">Reference proteome</keyword>